<dbReference type="PROSITE" id="PS00086">
    <property type="entry name" value="CYTOCHROME_P450"/>
    <property type="match status" value="1"/>
</dbReference>
<evidence type="ECO:0000256" key="2">
    <source>
        <dbReference type="ARBA" id="ARBA00010617"/>
    </source>
</evidence>
<dbReference type="SUPFAM" id="SSF48264">
    <property type="entry name" value="Cytochrome P450"/>
    <property type="match status" value="1"/>
</dbReference>
<evidence type="ECO:0000313" key="8">
    <source>
        <dbReference type="Proteomes" id="UP001140560"/>
    </source>
</evidence>
<dbReference type="InterPro" id="IPR001128">
    <property type="entry name" value="Cyt_P450"/>
</dbReference>
<evidence type="ECO:0000256" key="1">
    <source>
        <dbReference type="ARBA" id="ARBA00001971"/>
    </source>
</evidence>
<comment type="similarity">
    <text evidence="2 6">Belongs to the cytochrome P450 family.</text>
</comment>
<evidence type="ECO:0008006" key="9">
    <source>
        <dbReference type="Google" id="ProtNLM"/>
    </source>
</evidence>
<dbReference type="GO" id="GO:0004497">
    <property type="term" value="F:monooxygenase activity"/>
    <property type="evidence" value="ECO:0007669"/>
    <property type="project" value="UniProtKB-KW"/>
</dbReference>
<keyword evidence="4 5" id="KW-0408">Iron</keyword>
<dbReference type="Proteomes" id="UP001140560">
    <property type="component" value="Unassembled WGS sequence"/>
</dbReference>
<dbReference type="InterPro" id="IPR050121">
    <property type="entry name" value="Cytochrome_P450_monoxygenase"/>
</dbReference>
<dbReference type="AlphaFoldDB" id="A0A9W8Y3W6"/>
<evidence type="ECO:0000256" key="6">
    <source>
        <dbReference type="RuleBase" id="RU000461"/>
    </source>
</evidence>
<dbReference type="Gene3D" id="1.10.630.10">
    <property type="entry name" value="Cytochrome P450"/>
    <property type="match status" value="1"/>
</dbReference>
<evidence type="ECO:0000256" key="5">
    <source>
        <dbReference type="PIRSR" id="PIRSR602401-1"/>
    </source>
</evidence>
<dbReference type="GO" id="GO:0020037">
    <property type="term" value="F:heme binding"/>
    <property type="evidence" value="ECO:0007669"/>
    <property type="project" value="InterPro"/>
</dbReference>
<evidence type="ECO:0000313" key="7">
    <source>
        <dbReference type="EMBL" id="KAJ4367181.1"/>
    </source>
</evidence>
<comment type="caution">
    <text evidence="7">The sequence shown here is derived from an EMBL/GenBank/DDBJ whole genome shotgun (WGS) entry which is preliminary data.</text>
</comment>
<dbReference type="Pfam" id="PF00067">
    <property type="entry name" value="p450"/>
    <property type="match status" value="1"/>
</dbReference>
<accession>A0A9W8Y3W6</accession>
<keyword evidence="5 6" id="KW-0349">Heme</keyword>
<dbReference type="PRINTS" id="PR00463">
    <property type="entry name" value="EP450I"/>
</dbReference>
<keyword evidence="8" id="KW-1185">Reference proteome</keyword>
<evidence type="ECO:0000256" key="4">
    <source>
        <dbReference type="ARBA" id="ARBA00023004"/>
    </source>
</evidence>
<protein>
    <recommendedName>
        <fullName evidence="9">Pisatin demethylase</fullName>
    </recommendedName>
</protein>
<dbReference type="PRINTS" id="PR00385">
    <property type="entry name" value="P450"/>
</dbReference>
<dbReference type="InterPro" id="IPR036396">
    <property type="entry name" value="Cyt_P450_sf"/>
</dbReference>
<gene>
    <name evidence="7" type="ORF">N0V83_007711</name>
</gene>
<sequence>MKIQQNVAKGKPLLSLFNSTDESFHAKLRRSVANAYAMSTLVQFEPLVDSTIEAFVKQIDQRFADRPGDGGVANFGTWLHYYAFDVIGQLTFSKRLGFIEQGKDIDGIIATLEGLLDYFAVVSVAINTYCCSYLTITLIKVGQKPWLDRLFLKNPVLLWCNDHGLINTDSPVAAFARARMASRLEEKAQLNSSTEQSTSRLRKDFLDRFLDANKKDPVFINDRRVLALTVANIFAGADTTAITLRAVFYFLLKHPDSMEKLVHELQSADLGPQSQIVSWEQARTLPYLTAVIQESLRMHPAVGLPLERIVPSTGLTVGEIFIPPGTNVGATARAVHAKESIFGAEPEKYRPERWLTASDVERTEMNNALFSFGMGARTCIGKNISLLEMYKLVPTIFRQYEVSLSSSFQNSI</sequence>
<dbReference type="PANTHER" id="PTHR24305">
    <property type="entry name" value="CYTOCHROME P450"/>
    <property type="match status" value="1"/>
</dbReference>
<dbReference type="CDD" id="cd11060">
    <property type="entry name" value="CYP57A1-like"/>
    <property type="match status" value="1"/>
</dbReference>
<reference evidence="7" key="1">
    <citation type="submission" date="2022-10" db="EMBL/GenBank/DDBJ databases">
        <title>Tapping the CABI collections for fungal endophytes: first genome assemblies for Collariella, Neodidymelliopsis, Ascochyta clinopodiicola, Didymella pomorum, Didymosphaeria variabile, Neocosmospora piperis and Neocucurbitaria cava.</title>
        <authorList>
            <person name="Hill R."/>
        </authorList>
    </citation>
    <scope>NUCLEOTIDE SEQUENCE</scope>
    <source>
        <strain evidence="7">IMI 356814</strain>
    </source>
</reference>
<proteinExistence type="inferred from homology"/>
<name>A0A9W8Y3W6_9PLEO</name>
<dbReference type="InterPro" id="IPR017972">
    <property type="entry name" value="Cyt_P450_CS"/>
</dbReference>
<dbReference type="PANTHER" id="PTHR24305:SF232">
    <property type="entry name" value="P450, PUTATIVE (EUROFUNG)-RELATED"/>
    <property type="match status" value="1"/>
</dbReference>
<dbReference type="EMBL" id="JAPEUY010000013">
    <property type="protein sequence ID" value="KAJ4367181.1"/>
    <property type="molecule type" value="Genomic_DNA"/>
</dbReference>
<dbReference type="OrthoDB" id="3934656at2759"/>
<keyword evidence="6" id="KW-0503">Monooxygenase</keyword>
<keyword evidence="3 5" id="KW-0479">Metal-binding</keyword>
<dbReference type="GO" id="GO:0016705">
    <property type="term" value="F:oxidoreductase activity, acting on paired donors, with incorporation or reduction of molecular oxygen"/>
    <property type="evidence" value="ECO:0007669"/>
    <property type="project" value="InterPro"/>
</dbReference>
<organism evidence="7 8">
    <name type="scientific">Neocucurbitaria cava</name>
    <dbReference type="NCBI Taxonomy" id="798079"/>
    <lineage>
        <taxon>Eukaryota</taxon>
        <taxon>Fungi</taxon>
        <taxon>Dikarya</taxon>
        <taxon>Ascomycota</taxon>
        <taxon>Pezizomycotina</taxon>
        <taxon>Dothideomycetes</taxon>
        <taxon>Pleosporomycetidae</taxon>
        <taxon>Pleosporales</taxon>
        <taxon>Pleosporineae</taxon>
        <taxon>Cucurbitariaceae</taxon>
        <taxon>Neocucurbitaria</taxon>
    </lineage>
</organism>
<comment type="cofactor">
    <cofactor evidence="1 5">
        <name>heme</name>
        <dbReference type="ChEBI" id="CHEBI:30413"/>
    </cofactor>
</comment>
<evidence type="ECO:0000256" key="3">
    <source>
        <dbReference type="ARBA" id="ARBA00022723"/>
    </source>
</evidence>
<keyword evidence="6" id="KW-0560">Oxidoreductase</keyword>
<dbReference type="InterPro" id="IPR002401">
    <property type="entry name" value="Cyt_P450_E_grp-I"/>
</dbReference>
<feature type="binding site" description="axial binding residue" evidence="5">
    <location>
        <position position="379"/>
    </location>
    <ligand>
        <name>heme</name>
        <dbReference type="ChEBI" id="CHEBI:30413"/>
    </ligand>
    <ligandPart>
        <name>Fe</name>
        <dbReference type="ChEBI" id="CHEBI:18248"/>
    </ligandPart>
</feature>
<dbReference type="GO" id="GO:0005506">
    <property type="term" value="F:iron ion binding"/>
    <property type="evidence" value="ECO:0007669"/>
    <property type="project" value="InterPro"/>
</dbReference>